<protein>
    <recommendedName>
        <fullName evidence="6">Lysoplasmalogenase</fullName>
    </recommendedName>
</protein>
<feature type="transmembrane region" description="Helical" evidence="1">
    <location>
        <begin position="32"/>
        <end position="50"/>
    </location>
</feature>
<evidence type="ECO:0008006" key="6">
    <source>
        <dbReference type="Google" id="ProtNLM"/>
    </source>
</evidence>
<dbReference type="Proteomes" id="UP000549343">
    <property type="component" value="Unassembled WGS sequence"/>
</dbReference>
<reference evidence="2" key="3">
    <citation type="submission" date="2023-12" db="EMBL/GenBank/DDBJ databases">
        <authorList>
            <person name="Sun Q."/>
            <person name="Inoue M."/>
        </authorList>
    </citation>
    <scope>NUCLEOTIDE SEQUENCE</scope>
    <source>
        <strain evidence="2">JCM 10667</strain>
    </source>
</reference>
<dbReference type="EMBL" id="BAAAHD010000082">
    <property type="protein sequence ID" value="GAA0595469.1"/>
    <property type="molecule type" value="Genomic_DNA"/>
</dbReference>
<name>A0A7W7I8Z6_9ACTN</name>
<sequence>MTDYPVALAAEDFVPVALTALGMAMLRHRHPLVPAAAALVVAGGFGKAAWKLIVALGGPDLPWLRGALFPLLAIGFTAFAYALARESRRPPHPAVLAVPVLAVPLLAALALSAVLRDTWPALLWTIVAVTVAAVLLARTAARAGDPIAATLFGLWLAGQYLLGPLAARAEQSIPLQWVEQSCNTLAQAAFAFAAWHLTRTTRTPTERTEERAAA</sequence>
<reference evidence="3 4" key="2">
    <citation type="submission" date="2020-08" db="EMBL/GenBank/DDBJ databases">
        <title>Sequencing the genomes of 1000 actinobacteria strains.</title>
        <authorList>
            <person name="Klenk H.-P."/>
        </authorList>
    </citation>
    <scope>NUCLEOTIDE SEQUENCE [LARGE SCALE GENOMIC DNA]</scope>
    <source>
        <strain evidence="3 4">DSM 44772</strain>
    </source>
</reference>
<proteinExistence type="predicted"/>
<accession>A0A7W7I8Z6</accession>
<keyword evidence="5" id="KW-1185">Reference proteome</keyword>
<keyword evidence="1" id="KW-1133">Transmembrane helix</keyword>
<evidence type="ECO:0000313" key="2">
    <source>
        <dbReference type="EMBL" id="GAA0595469.1"/>
    </source>
</evidence>
<keyword evidence="1" id="KW-0812">Transmembrane</keyword>
<dbReference type="RefSeq" id="WP_184880181.1">
    <property type="nucleotide sequence ID" value="NZ_BAAAHD010000082.1"/>
</dbReference>
<evidence type="ECO:0000313" key="4">
    <source>
        <dbReference type="Proteomes" id="UP000549343"/>
    </source>
</evidence>
<feature type="transmembrane region" description="Helical" evidence="1">
    <location>
        <begin position="62"/>
        <end position="83"/>
    </location>
</feature>
<comment type="caution">
    <text evidence="3">The sequence shown here is derived from an EMBL/GenBank/DDBJ whole genome shotgun (WGS) entry which is preliminary data.</text>
</comment>
<organism evidence="3 4">
    <name type="scientific">Actinomadura livida</name>
    <dbReference type="NCBI Taxonomy" id="79909"/>
    <lineage>
        <taxon>Bacteria</taxon>
        <taxon>Bacillati</taxon>
        <taxon>Actinomycetota</taxon>
        <taxon>Actinomycetes</taxon>
        <taxon>Streptosporangiales</taxon>
        <taxon>Thermomonosporaceae</taxon>
        <taxon>Actinomadura</taxon>
    </lineage>
</organism>
<gene>
    <name evidence="3" type="ORF">F4557_001037</name>
    <name evidence="2" type="ORF">GCM10009546_66980</name>
</gene>
<feature type="transmembrane region" description="Helical" evidence="1">
    <location>
        <begin position="95"/>
        <end position="115"/>
    </location>
</feature>
<evidence type="ECO:0000313" key="3">
    <source>
        <dbReference type="EMBL" id="MBB4772619.1"/>
    </source>
</evidence>
<dbReference type="AlphaFoldDB" id="A0A7W7I8Z6"/>
<keyword evidence="1" id="KW-0472">Membrane</keyword>
<dbReference type="EMBL" id="JACHMV010000001">
    <property type="protein sequence ID" value="MBB4772619.1"/>
    <property type="molecule type" value="Genomic_DNA"/>
</dbReference>
<evidence type="ECO:0000256" key="1">
    <source>
        <dbReference type="SAM" id="Phobius"/>
    </source>
</evidence>
<evidence type="ECO:0000313" key="5">
    <source>
        <dbReference type="Proteomes" id="UP001501427"/>
    </source>
</evidence>
<feature type="transmembrane region" description="Helical" evidence="1">
    <location>
        <begin position="121"/>
        <end position="140"/>
    </location>
</feature>
<dbReference type="Proteomes" id="UP001501427">
    <property type="component" value="Unassembled WGS sequence"/>
</dbReference>
<reference evidence="2 5" key="1">
    <citation type="journal article" date="2019" name="Int. J. Syst. Evol. Microbiol.">
        <title>The Global Catalogue of Microorganisms (GCM) 10K type strain sequencing project: providing services to taxonomists for standard genome sequencing and annotation.</title>
        <authorList>
            <consortium name="The Broad Institute Genomics Platform"/>
            <consortium name="The Broad Institute Genome Sequencing Center for Infectious Disease"/>
            <person name="Wu L."/>
            <person name="Ma J."/>
        </authorList>
    </citation>
    <scope>NUCLEOTIDE SEQUENCE [LARGE SCALE GENOMIC DNA]</scope>
    <source>
        <strain evidence="2 5">JCM 10667</strain>
    </source>
</reference>